<reference evidence="1 2" key="1">
    <citation type="submission" date="2018-06" db="EMBL/GenBank/DDBJ databases">
        <title>Genomic Encyclopedia of Archaeal and Bacterial Type Strains, Phase II (KMG-II): from individual species to whole genera.</title>
        <authorList>
            <person name="Goeker M."/>
        </authorList>
    </citation>
    <scope>NUCLEOTIDE SEQUENCE [LARGE SCALE GENOMIC DNA]</scope>
    <source>
        <strain evidence="1 2">DSM 24464</strain>
    </source>
</reference>
<dbReference type="InterPro" id="IPR011463">
    <property type="entry name" value="DUF1569"/>
</dbReference>
<organism evidence="1 2">
    <name type="scientific">Olleya aquimaris</name>
    <dbReference type="NCBI Taxonomy" id="639310"/>
    <lineage>
        <taxon>Bacteria</taxon>
        <taxon>Pseudomonadati</taxon>
        <taxon>Bacteroidota</taxon>
        <taxon>Flavobacteriia</taxon>
        <taxon>Flavobacteriales</taxon>
        <taxon>Flavobacteriaceae</taxon>
    </lineage>
</organism>
<evidence type="ECO:0000313" key="2">
    <source>
        <dbReference type="Proteomes" id="UP000248703"/>
    </source>
</evidence>
<dbReference type="AlphaFoldDB" id="A0A327REV4"/>
<name>A0A327REV4_9FLAO</name>
<proteinExistence type="predicted"/>
<comment type="caution">
    <text evidence="1">The sequence shown here is derived from an EMBL/GenBank/DDBJ whole genome shotgun (WGS) entry which is preliminary data.</text>
</comment>
<dbReference type="OrthoDB" id="2599194at2"/>
<dbReference type="Proteomes" id="UP000248703">
    <property type="component" value="Unassembled WGS sequence"/>
</dbReference>
<keyword evidence="2" id="KW-1185">Reference proteome</keyword>
<dbReference type="Gene3D" id="1.20.120.450">
    <property type="entry name" value="dinb family like domain"/>
    <property type="match status" value="1"/>
</dbReference>
<dbReference type="RefSeq" id="WP_111659953.1">
    <property type="nucleotide sequence ID" value="NZ_QLLO01000005.1"/>
</dbReference>
<gene>
    <name evidence="1" type="ORF">LY08_01637</name>
</gene>
<dbReference type="EMBL" id="QLLO01000005">
    <property type="protein sequence ID" value="RAJ14462.1"/>
    <property type="molecule type" value="Genomic_DNA"/>
</dbReference>
<sequence length="147" mass="17602">MKSLFETEAYNQIKHRLNQFDESSQPTWGKMTVGQMAHHCQVALNIALQKEDYGLKPNWLINFLFKKSMYNDKLWKPNMPTARAFKVSQDKDFITEKQVLENLIDAFYQQKDKEDWHDHPSFGKLTKEQWGQMQYKHLDHHLRQFGV</sequence>
<dbReference type="SUPFAM" id="SSF109854">
    <property type="entry name" value="DinB/YfiT-like putative metalloenzymes"/>
    <property type="match status" value="1"/>
</dbReference>
<accession>A0A327REV4</accession>
<dbReference type="Pfam" id="PF07606">
    <property type="entry name" value="DUF1569"/>
    <property type="match status" value="1"/>
</dbReference>
<protein>
    <submittedName>
        <fullName evidence="1">Uncharacterized protein DUF1569</fullName>
    </submittedName>
</protein>
<dbReference type="InterPro" id="IPR034660">
    <property type="entry name" value="DinB/YfiT-like"/>
</dbReference>
<evidence type="ECO:0000313" key="1">
    <source>
        <dbReference type="EMBL" id="RAJ14462.1"/>
    </source>
</evidence>